<dbReference type="Proteomes" id="UP000075816">
    <property type="component" value="Unassembled WGS sequence"/>
</dbReference>
<feature type="signal peptide" evidence="1">
    <location>
        <begin position="1"/>
        <end position="20"/>
    </location>
</feature>
<organism evidence="2 3">
    <name type="scientific">Fusobacterium necrophorum subsp. funduliforme</name>
    <dbReference type="NCBI Taxonomy" id="143387"/>
    <lineage>
        <taxon>Bacteria</taxon>
        <taxon>Fusobacteriati</taxon>
        <taxon>Fusobacteriota</taxon>
        <taxon>Fusobacteriia</taxon>
        <taxon>Fusobacteriales</taxon>
        <taxon>Fusobacteriaceae</taxon>
        <taxon>Fusobacterium</taxon>
    </lineage>
</organism>
<keyword evidence="1" id="KW-0732">Signal</keyword>
<dbReference type="RefSeq" id="WP_062680726.1">
    <property type="nucleotide sequence ID" value="NZ_LVEA01000001.1"/>
</dbReference>
<evidence type="ECO:0000313" key="2">
    <source>
        <dbReference type="EMBL" id="KYL05238.1"/>
    </source>
</evidence>
<gene>
    <name evidence="2" type="ORF">A2J07_00450</name>
</gene>
<dbReference type="InterPro" id="IPR023346">
    <property type="entry name" value="Lysozyme-like_dom_sf"/>
</dbReference>
<dbReference type="EMBL" id="LVEA01000001">
    <property type="protein sequence ID" value="KYL05238.1"/>
    <property type="molecule type" value="Genomic_DNA"/>
</dbReference>
<feature type="chain" id="PRO_5007836333" evidence="1">
    <location>
        <begin position="21"/>
        <end position="237"/>
    </location>
</feature>
<dbReference type="AlphaFoldDB" id="A0A162J6S1"/>
<dbReference type="Gene3D" id="1.20.141.10">
    <property type="entry name" value="Chitosanase, subunit A, domain 1"/>
    <property type="match status" value="1"/>
</dbReference>
<name>A0A162J6S1_9FUSO</name>
<dbReference type="SUPFAM" id="SSF53955">
    <property type="entry name" value="Lysozyme-like"/>
    <property type="match status" value="1"/>
</dbReference>
<reference evidence="2 3" key="1">
    <citation type="submission" date="2016-03" db="EMBL/GenBank/DDBJ databases">
        <title>Comparative genomics of human isolates of Fusobacterium necrophorum.</title>
        <authorList>
            <person name="Jensen A."/>
            <person name="Bank S."/>
            <person name="Andersen P.S."/>
            <person name="Kristensen L.H."/>
            <person name="Prag J."/>
        </authorList>
    </citation>
    <scope>NUCLEOTIDE SEQUENCE [LARGE SCALE GENOMIC DNA]</scope>
    <source>
        <strain evidence="2 3">LS_1264</strain>
    </source>
</reference>
<sequence length="237" mass="28939">MKKSFLLTFLFFSVISTCFAKQHFDIIFEELMKHEGKTIVKAEDGISKYGLTKYYHKQPAILTEKQAKEIIYEKVYKKHNIEQLKTLRLQHICLDFIYHTNPYKAIKIIRSIVKSNNKEPYLDIETIKLLNKIPNVEDKILNQRQRYIKSLKLYNKYKKGWERRISYFREENYLIENKRKYLFQPMFETKYKVALHEIILQQYLSFISNDYNYVKLFIQVGKTRRDYFFYVRKSNFP</sequence>
<evidence type="ECO:0000256" key="1">
    <source>
        <dbReference type="SAM" id="SignalP"/>
    </source>
</evidence>
<proteinExistence type="predicted"/>
<accession>A0A162J6S1</accession>
<evidence type="ECO:0000313" key="3">
    <source>
        <dbReference type="Proteomes" id="UP000075816"/>
    </source>
</evidence>
<comment type="caution">
    <text evidence="2">The sequence shown here is derived from an EMBL/GenBank/DDBJ whole genome shotgun (WGS) entry which is preliminary data.</text>
</comment>
<protein>
    <submittedName>
        <fullName evidence="2">Uncharacterized protein</fullName>
    </submittedName>
</protein>